<evidence type="ECO:0000256" key="2">
    <source>
        <dbReference type="ARBA" id="ARBA00022475"/>
    </source>
</evidence>
<dbReference type="NCBIfam" id="TIGR02209">
    <property type="entry name" value="ftsL_broad"/>
    <property type="match status" value="1"/>
</dbReference>
<feature type="transmembrane region" description="Helical" evidence="9">
    <location>
        <begin position="23"/>
        <end position="43"/>
    </location>
</feature>
<evidence type="ECO:0000313" key="11">
    <source>
        <dbReference type="Proteomes" id="UP000294364"/>
    </source>
</evidence>
<dbReference type="OrthoDB" id="6196803at2"/>
<evidence type="ECO:0000256" key="4">
    <source>
        <dbReference type="ARBA" id="ARBA00022692"/>
    </source>
</evidence>
<evidence type="ECO:0000256" key="5">
    <source>
        <dbReference type="ARBA" id="ARBA00022989"/>
    </source>
</evidence>
<name>A0A451CYT0_9GAMM</name>
<dbReference type="NCBIfam" id="NF008040">
    <property type="entry name" value="PRK10772.1"/>
    <property type="match status" value="1"/>
</dbReference>
<evidence type="ECO:0000256" key="3">
    <source>
        <dbReference type="ARBA" id="ARBA00022618"/>
    </source>
</evidence>
<organism evidence="10 11">
    <name type="scientific">Candidatus Erwinia haradaeae</name>
    <dbReference type="NCBI Taxonomy" id="1922217"/>
    <lineage>
        <taxon>Bacteria</taxon>
        <taxon>Pseudomonadati</taxon>
        <taxon>Pseudomonadota</taxon>
        <taxon>Gammaproteobacteria</taxon>
        <taxon>Enterobacterales</taxon>
        <taxon>Erwiniaceae</taxon>
        <taxon>Erwinia</taxon>
    </lineage>
</organism>
<dbReference type="Proteomes" id="UP000294364">
    <property type="component" value="Chromosome"/>
</dbReference>
<keyword evidence="5 9" id="KW-1133">Transmembrane helix</keyword>
<evidence type="ECO:0000256" key="9">
    <source>
        <dbReference type="SAM" id="Phobius"/>
    </source>
</evidence>
<evidence type="ECO:0000256" key="1">
    <source>
        <dbReference type="ARBA" id="ARBA00004401"/>
    </source>
</evidence>
<protein>
    <recommendedName>
        <fullName evidence="8">Cell division protein FtsL</fullName>
    </recommendedName>
</protein>
<evidence type="ECO:0000313" key="10">
    <source>
        <dbReference type="EMBL" id="VFP78585.1"/>
    </source>
</evidence>
<dbReference type="GO" id="GO:0032153">
    <property type="term" value="C:cell division site"/>
    <property type="evidence" value="ECO:0007669"/>
    <property type="project" value="TreeGrafter"/>
</dbReference>
<dbReference type="Pfam" id="PF04999">
    <property type="entry name" value="FtsL"/>
    <property type="match status" value="1"/>
</dbReference>
<reference evidence="10 11" key="1">
    <citation type="submission" date="2019-02" db="EMBL/GenBank/DDBJ databases">
        <authorList>
            <person name="Manzano-Marin A."/>
            <person name="Manzano-Marin A."/>
        </authorList>
    </citation>
    <scope>NUCLEOTIDE SEQUENCE [LARGE SCALE GENOMIC DNA]</scope>
    <source>
        <strain evidence="10 11">ErCicurtihirsuta</strain>
    </source>
</reference>
<dbReference type="EMBL" id="LR217698">
    <property type="protein sequence ID" value="VFP78585.1"/>
    <property type="molecule type" value="Genomic_DNA"/>
</dbReference>
<sequence length="98" mass="11284">MTRSTRCSLSSLIAMDLIRHSKIPIFLLIVVVVSSFFVVITAYKTRLSITEREKLILECDALDTEWRNLILEENALSKYHSNESVSPSSMQMNHYFSN</sequence>
<evidence type="ECO:0000256" key="8">
    <source>
        <dbReference type="NCBIfam" id="TIGR02209"/>
    </source>
</evidence>
<dbReference type="GO" id="GO:0043093">
    <property type="term" value="P:FtsZ-dependent cytokinesis"/>
    <property type="evidence" value="ECO:0007669"/>
    <property type="project" value="TreeGrafter"/>
</dbReference>
<proteinExistence type="predicted"/>
<comment type="subcellular location">
    <subcellularLocation>
        <location evidence="1">Cell membrane</location>
        <topology evidence="1">Single-pass type II membrane protein</topology>
    </subcellularLocation>
</comment>
<dbReference type="GO" id="GO:0005886">
    <property type="term" value="C:plasma membrane"/>
    <property type="evidence" value="ECO:0007669"/>
    <property type="project" value="UniProtKB-SubCell"/>
</dbReference>
<keyword evidence="2" id="KW-1003">Cell membrane</keyword>
<keyword evidence="7" id="KW-0131">Cell cycle</keyword>
<dbReference type="PANTHER" id="PTHR37479:SF1">
    <property type="entry name" value="CELL DIVISION PROTEIN FTSL"/>
    <property type="match status" value="1"/>
</dbReference>
<gene>
    <name evidence="10" type="primary">ftsL</name>
    <name evidence="10" type="ORF">ERCICURT3053_209</name>
</gene>
<dbReference type="InterPro" id="IPR011922">
    <property type="entry name" value="Cell_div_FtsL"/>
</dbReference>
<keyword evidence="3 10" id="KW-0132">Cell division</keyword>
<accession>A0A451CYT0</accession>
<dbReference type="PANTHER" id="PTHR37479">
    <property type="entry name" value="CELL DIVISION PROTEIN FTSL"/>
    <property type="match status" value="1"/>
</dbReference>
<evidence type="ECO:0000256" key="6">
    <source>
        <dbReference type="ARBA" id="ARBA00023136"/>
    </source>
</evidence>
<dbReference type="AlphaFoldDB" id="A0A451CYT0"/>
<dbReference type="RefSeq" id="WP_157991910.1">
    <property type="nucleotide sequence ID" value="NZ_LR217698.1"/>
</dbReference>
<keyword evidence="6 9" id="KW-0472">Membrane</keyword>
<evidence type="ECO:0000256" key="7">
    <source>
        <dbReference type="ARBA" id="ARBA00023306"/>
    </source>
</evidence>
<keyword evidence="4 9" id="KW-0812">Transmembrane</keyword>